<dbReference type="Proteomes" id="UP000583279">
    <property type="component" value="Unassembled WGS sequence"/>
</dbReference>
<gene>
    <name evidence="1" type="ORF">HBO18_30035</name>
</gene>
<proteinExistence type="predicted"/>
<protein>
    <submittedName>
        <fullName evidence="1">Uncharacterized protein</fullName>
    </submittedName>
</protein>
<name>A0A7Y1LLI4_9PSED</name>
<organism evidence="1 2">
    <name type="scientific">Pseudomonas lactis</name>
    <dbReference type="NCBI Taxonomy" id="1615674"/>
    <lineage>
        <taxon>Bacteria</taxon>
        <taxon>Pseudomonadati</taxon>
        <taxon>Pseudomonadota</taxon>
        <taxon>Gammaproteobacteria</taxon>
        <taxon>Pseudomonadales</taxon>
        <taxon>Pseudomonadaceae</taxon>
        <taxon>Pseudomonas</taxon>
    </lineage>
</organism>
<evidence type="ECO:0000313" key="2">
    <source>
        <dbReference type="Proteomes" id="UP000583279"/>
    </source>
</evidence>
<comment type="caution">
    <text evidence="1">The sequence shown here is derived from an EMBL/GenBank/DDBJ whole genome shotgun (WGS) entry which is preliminary data.</text>
</comment>
<reference evidence="1 2" key="1">
    <citation type="journal article" date="2020" name="Front. Microbiol.">
        <title>Genetic Organization of the aprX-lipA2 Operon Affects the Proteolytic Potential of Pseudomonas Species in Milk.</title>
        <authorList>
            <person name="Maier C."/>
            <person name="Huptas C."/>
            <person name="von Neubeck M."/>
            <person name="Scherer S."/>
            <person name="Wenning M."/>
            <person name="Lucking G."/>
        </authorList>
    </citation>
    <scope>NUCLEOTIDE SEQUENCE [LARGE SCALE GENOMIC DNA]</scope>
    <source>
        <strain evidence="1 2">WS 4997</strain>
    </source>
</reference>
<accession>A0A7Y1LLI4</accession>
<dbReference type="RefSeq" id="WP_169857071.1">
    <property type="nucleotide sequence ID" value="NZ_JAAQYK010000014.1"/>
</dbReference>
<dbReference type="EMBL" id="JAAQYK010000014">
    <property type="protein sequence ID" value="NNA48360.1"/>
    <property type="molecule type" value="Genomic_DNA"/>
</dbReference>
<evidence type="ECO:0000313" key="1">
    <source>
        <dbReference type="EMBL" id="NNA48360.1"/>
    </source>
</evidence>
<dbReference type="AlphaFoldDB" id="A0A7Y1LLI4"/>
<sequence length="174" mass="20177">MSNRSKKVVLSARVAPHLKDGLELYARVKNIKIVEAVEELIERALEEVNIESPLRSTSGDRSKVPVSTIISWLWDPDPIIFKLRLANVSPDLVDKETYLAYVETTSDRFKGDVDIFEDVRKRATYRDVYHKASINLERVREEWADLVAYAKFIEANKPIVVDYEDWLRMIRPEA</sequence>